<organism evidence="3">
    <name type="scientific">marine sediment metagenome</name>
    <dbReference type="NCBI Taxonomy" id="412755"/>
    <lineage>
        <taxon>unclassified sequences</taxon>
        <taxon>metagenomes</taxon>
        <taxon>ecological metagenomes</taxon>
    </lineage>
</organism>
<dbReference type="InterPro" id="IPR028154">
    <property type="entry name" value="AMP-dep_Lig_C"/>
</dbReference>
<gene>
    <name evidence="3" type="ORF">S01H1_05238</name>
</gene>
<evidence type="ECO:0000313" key="3">
    <source>
        <dbReference type="EMBL" id="GAF71934.1"/>
    </source>
</evidence>
<dbReference type="Pfam" id="PF00501">
    <property type="entry name" value="AMP-binding"/>
    <property type="match status" value="1"/>
</dbReference>
<accession>X0RSW8</accession>
<dbReference type="EMBL" id="BARS01002729">
    <property type="protein sequence ID" value="GAF71934.1"/>
    <property type="molecule type" value="Genomic_DNA"/>
</dbReference>
<name>X0RSW8_9ZZZZ</name>
<comment type="caution">
    <text evidence="3">The sequence shown here is derived from an EMBL/GenBank/DDBJ whole genome shotgun (WGS) entry which is preliminary data.</text>
</comment>
<proteinExistence type="predicted"/>
<dbReference type="PANTHER" id="PTHR43845:SF1">
    <property type="entry name" value="BLR5969 PROTEIN"/>
    <property type="match status" value="1"/>
</dbReference>
<feature type="non-terminal residue" evidence="3">
    <location>
        <position position="1"/>
    </location>
</feature>
<dbReference type="SUPFAM" id="SSF56801">
    <property type="entry name" value="Acetyl-CoA synthetase-like"/>
    <property type="match status" value="1"/>
</dbReference>
<dbReference type="PANTHER" id="PTHR43845">
    <property type="entry name" value="BLR5969 PROTEIN"/>
    <property type="match status" value="1"/>
</dbReference>
<reference evidence="3" key="1">
    <citation type="journal article" date="2014" name="Front. Microbiol.">
        <title>High frequency of phylogenetically diverse reductive dehalogenase-homologous genes in deep subseafloor sedimentary metagenomes.</title>
        <authorList>
            <person name="Kawai M."/>
            <person name="Futagami T."/>
            <person name="Toyoda A."/>
            <person name="Takaki Y."/>
            <person name="Nishi S."/>
            <person name="Hori S."/>
            <person name="Arai W."/>
            <person name="Tsubouchi T."/>
            <person name="Morono Y."/>
            <person name="Uchiyama I."/>
            <person name="Ito T."/>
            <person name="Fujiyama A."/>
            <person name="Inagaki F."/>
            <person name="Takami H."/>
        </authorList>
    </citation>
    <scope>NUCLEOTIDE SEQUENCE</scope>
    <source>
        <strain evidence="3">Expedition CK06-06</strain>
    </source>
</reference>
<dbReference type="AlphaFoldDB" id="X0RSW8"/>
<dbReference type="InterPro" id="IPR000873">
    <property type="entry name" value="AMP-dep_synth/lig_dom"/>
</dbReference>
<evidence type="ECO:0000259" key="2">
    <source>
        <dbReference type="Pfam" id="PF14535"/>
    </source>
</evidence>
<dbReference type="InterPro" id="IPR042099">
    <property type="entry name" value="ANL_N_sf"/>
</dbReference>
<sequence length="247" mass="27945">FVGTPSFLMTLINRAEEMGHDVRRDFALRRAWFTGEMLPDRLRRTMEEDYHIATTQAYAVTEPGGAIAYECCQKAGMHLMDEYVVEIVDPSTGRQLGPGEIGEVVVTPTHNEAWGLIRFGTGDLSSYTTEPCPCGRTANRLVAILGRTGDAVKVRGMFVVAKQAEQVVHSFEEVSQFQMVIGRRQQRDELTMRVELKDGAIDKQRLAERMSERFQSLCRVAIDGFEFVESGSIPRDHQRIVDTRVWE</sequence>
<feature type="domain" description="AMP-dependent ligase C-terminal" evidence="2">
    <location>
        <begin position="162"/>
        <end position="244"/>
    </location>
</feature>
<dbReference type="InterPro" id="IPR045851">
    <property type="entry name" value="AMP-bd_C_sf"/>
</dbReference>
<evidence type="ECO:0000259" key="1">
    <source>
        <dbReference type="Pfam" id="PF00501"/>
    </source>
</evidence>
<dbReference type="Gene3D" id="3.40.50.12780">
    <property type="entry name" value="N-terminal domain of ligase-like"/>
    <property type="match status" value="1"/>
</dbReference>
<protein>
    <recommendedName>
        <fullName evidence="4">AMP-dependent ligase C-terminal domain-containing protein</fullName>
    </recommendedName>
</protein>
<dbReference type="Gene3D" id="3.30.300.30">
    <property type="match status" value="1"/>
</dbReference>
<evidence type="ECO:0008006" key="4">
    <source>
        <dbReference type="Google" id="ProtNLM"/>
    </source>
</evidence>
<feature type="domain" description="AMP-dependent synthetase/ligase" evidence="1">
    <location>
        <begin position="1"/>
        <end position="106"/>
    </location>
</feature>
<dbReference type="Pfam" id="PF14535">
    <property type="entry name" value="AMP-binding_C_2"/>
    <property type="match status" value="1"/>
</dbReference>